<proteinExistence type="predicted"/>
<dbReference type="EMBL" id="VDCW01000053">
    <property type="protein sequence ID" value="TNF65133.1"/>
    <property type="molecule type" value="Genomic_DNA"/>
</dbReference>
<dbReference type="AlphaFoldDB" id="A0AAX2UZ41"/>
<gene>
    <name evidence="1" type="ORF">FBF48_10625</name>
</gene>
<reference evidence="1 2" key="1">
    <citation type="submission" date="2019-06" db="EMBL/GenBank/DDBJ databases">
        <title>Genome Announcement To Ensure Probiotic Safety of Streptococcus salivarius UBSS01.</title>
        <authorList>
            <person name="Sulthana A."/>
            <person name="Lakshmi S.G."/>
            <person name="Madempudi R.S."/>
        </authorList>
    </citation>
    <scope>NUCLEOTIDE SEQUENCE [LARGE SCALE GENOMIC DNA]</scope>
    <source>
        <strain evidence="1 2">UBSS01</strain>
    </source>
</reference>
<organism evidence="1 2">
    <name type="scientific">Streptococcus salivarius</name>
    <dbReference type="NCBI Taxonomy" id="1304"/>
    <lineage>
        <taxon>Bacteria</taxon>
        <taxon>Bacillati</taxon>
        <taxon>Bacillota</taxon>
        <taxon>Bacilli</taxon>
        <taxon>Lactobacillales</taxon>
        <taxon>Streptococcaceae</taxon>
        <taxon>Streptococcus</taxon>
    </lineage>
</organism>
<dbReference type="RefSeq" id="WP_139724941.1">
    <property type="nucleotide sequence ID" value="NZ_VDCW01000053.1"/>
</dbReference>
<dbReference type="Proteomes" id="UP000308186">
    <property type="component" value="Unassembled WGS sequence"/>
</dbReference>
<sequence>MTTLINEARRVASCTIGLNNDIQKLYGPDSSMVSILPSLARGSAGLLVCAVDDLALAAINVPQDAVLVSRADLLAMLEVYEDRNAMELSAGAVHMSTDLARARRIREALK</sequence>
<accession>A0AAX2UZ41</accession>
<name>A0AAX2UZ41_STRSL</name>
<comment type="caution">
    <text evidence="1">The sequence shown here is derived from an EMBL/GenBank/DDBJ whole genome shotgun (WGS) entry which is preliminary data.</text>
</comment>
<evidence type="ECO:0000313" key="1">
    <source>
        <dbReference type="EMBL" id="TNF65133.1"/>
    </source>
</evidence>
<protein>
    <submittedName>
        <fullName evidence="1">Uncharacterized protein</fullName>
    </submittedName>
</protein>
<evidence type="ECO:0000313" key="2">
    <source>
        <dbReference type="Proteomes" id="UP000308186"/>
    </source>
</evidence>